<evidence type="ECO:0000313" key="2">
    <source>
        <dbReference type="EMBL" id="SDN95469.1"/>
    </source>
</evidence>
<accession>A0A1H0FLX3</accession>
<evidence type="ECO:0000313" key="3">
    <source>
        <dbReference type="Proteomes" id="UP000199182"/>
    </source>
</evidence>
<dbReference type="EMBL" id="FNID01000041">
    <property type="protein sequence ID" value="SDN95469.1"/>
    <property type="molecule type" value="Genomic_DNA"/>
</dbReference>
<dbReference type="PROSITE" id="PS51257">
    <property type="entry name" value="PROKAR_LIPOPROTEIN"/>
    <property type="match status" value="1"/>
</dbReference>
<keyword evidence="3" id="KW-1185">Reference proteome</keyword>
<dbReference type="InterPro" id="IPR027954">
    <property type="entry name" value="Transcobalamin-like_C"/>
</dbReference>
<name>A0A1H0FLX3_9FIRM</name>
<dbReference type="Proteomes" id="UP000199182">
    <property type="component" value="Unassembled WGS sequence"/>
</dbReference>
<organism evidence="2 3">
    <name type="scientific">Acetanaerobacterium elongatum</name>
    <dbReference type="NCBI Taxonomy" id="258515"/>
    <lineage>
        <taxon>Bacteria</taxon>
        <taxon>Bacillati</taxon>
        <taxon>Bacillota</taxon>
        <taxon>Clostridia</taxon>
        <taxon>Eubacteriales</taxon>
        <taxon>Oscillospiraceae</taxon>
        <taxon>Acetanaerobacterium</taxon>
    </lineage>
</organism>
<dbReference type="OrthoDB" id="2356646at2"/>
<dbReference type="AlphaFoldDB" id="A0A1H0FLX3"/>
<reference evidence="2 3" key="1">
    <citation type="submission" date="2016-10" db="EMBL/GenBank/DDBJ databases">
        <authorList>
            <person name="de Groot N.N."/>
        </authorList>
    </citation>
    <scope>NUCLEOTIDE SEQUENCE [LARGE SCALE GENOMIC DNA]</scope>
    <source>
        <strain evidence="2 3">CGMCC 1.5012</strain>
    </source>
</reference>
<gene>
    <name evidence="2" type="ORF">SAMN05192585_14119</name>
</gene>
<dbReference type="Gene3D" id="2.170.130.30">
    <property type="match status" value="1"/>
</dbReference>
<feature type="domain" description="Transcobalamin-like C-terminal" evidence="1">
    <location>
        <begin position="60"/>
        <end position="137"/>
    </location>
</feature>
<dbReference type="STRING" id="258515.SAMN05192585_14119"/>
<sequence>MQKTFHFIIGLLLVITLLTACTNQKLPCEPQNAAMSVTISITGKDNETILSDYQVGIFDGNTVLDVLVYAAQKNNIQLDYTGLSKTAYVKGIDNLYEFDYGSASGWVYAINDPVNCPGESCGAYKLKDKDQIRWKYITERL</sequence>
<protein>
    <recommendedName>
        <fullName evidence="1">Transcobalamin-like C-terminal domain-containing protein</fullName>
    </recommendedName>
</protein>
<dbReference type="RefSeq" id="WP_092642923.1">
    <property type="nucleotide sequence ID" value="NZ_FNID01000041.1"/>
</dbReference>
<evidence type="ECO:0000259" key="1">
    <source>
        <dbReference type="Pfam" id="PF14478"/>
    </source>
</evidence>
<dbReference type="Pfam" id="PF14478">
    <property type="entry name" value="DUF4430"/>
    <property type="match status" value="1"/>
</dbReference>
<proteinExistence type="predicted"/>